<reference evidence="2 3" key="1">
    <citation type="journal article" date="2018" name="Aquat. Microb. Ecol.">
        <title>Gammaproteobacterial methanotrophs dominate.</title>
        <authorList>
            <person name="Rissanen A.J."/>
            <person name="Saarenheimo J."/>
            <person name="Tiirola M."/>
            <person name="Peura S."/>
            <person name="Aalto S.L."/>
            <person name="Karvinen A."/>
            <person name="Nykanen H."/>
        </authorList>
    </citation>
    <scope>NUCLEOTIDE SEQUENCE [LARGE SCALE GENOMIC DNA]</scope>
    <source>
        <strain evidence="2">AMbin10</strain>
    </source>
</reference>
<evidence type="ECO:0000313" key="3">
    <source>
        <dbReference type="Proteomes" id="UP000249396"/>
    </source>
</evidence>
<dbReference type="AlphaFoldDB" id="A0A2W4RHB7"/>
<keyword evidence="1" id="KW-0812">Transmembrane</keyword>
<evidence type="ECO:0000313" key="2">
    <source>
        <dbReference type="EMBL" id="PZN83281.1"/>
    </source>
</evidence>
<name>A0A2W4RHB7_9GAMM</name>
<dbReference type="Proteomes" id="UP000249396">
    <property type="component" value="Unassembled WGS sequence"/>
</dbReference>
<evidence type="ECO:0000256" key="1">
    <source>
        <dbReference type="SAM" id="Phobius"/>
    </source>
</evidence>
<sequence>MNTNRLIVIGTHISAFFLGAFIMYSFQRTSLSDKERIDDNIYDNKVSCNMEDRSKGNAAISANENISVPDIVVPTSHVQITSYSLTPEEQQIETKVKPPFVAVNFFSKTQQMLLDWAKSDPYGSLTWLFSGTQDALRFKMAYPFERIATVRQIVSTVSTEQLPAVLDILRNNHDDGLLISALCTAVSGDQPKLNRLSVLDNLDMYATNDAMSEQLRNALLAEWAASDVQSAQAWALQQEDSNLRDTSIVTVASQLVNLDPIAAIQLAKNSLSDSLRSGEFEYLVSVWIDQDPQSVSVWLGEQPSSPDIDNALRLLTLKTMALDPAR</sequence>
<keyword evidence="1" id="KW-0472">Membrane</keyword>
<proteinExistence type="predicted"/>
<gene>
    <name evidence="2" type="ORF">DM484_04830</name>
</gene>
<protein>
    <submittedName>
        <fullName evidence="2">Uncharacterized protein</fullName>
    </submittedName>
</protein>
<organism evidence="2 3">
    <name type="scientific">Candidatus Methylumidiphilus alinenensis</name>
    <dbReference type="NCBI Taxonomy" id="2202197"/>
    <lineage>
        <taxon>Bacteria</taxon>
        <taxon>Pseudomonadati</taxon>
        <taxon>Pseudomonadota</taxon>
        <taxon>Gammaproteobacteria</taxon>
        <taxon>Methylococcales</taxon>
        <taxon>Candidatus Methylumidiphilus</taxon>
    </lineage>
</organism>
<keyword evidence="1" id="KW-1133">Transmembrane helix</keyword>
<dbReference type="EMBL" id="QJPH01000189">
    <property type="protein sequence ID" value="PZN83281.1"/>
    <property type="molecule type" value="Genomic_DNA"/>
</dbReference>
<accession>A0A2W4RHB7</accession>
<comment type="caution">
    <text evidence="2">The sequence shown here is derived from an EMBL/GenBank/DDBJ whole genome shotgun (WGS) entry which is preliminary data.</text>
</comment>
<feature type="transmembrane region" description="Helical" evidence="1">
    <location>
        <begin position="6"/>
        <end position="26"/>
    </location>
</feature>